<keyword evidence="1" id="KW-1188">Viral release from host cell</keyword>
<keyword evidence="2" id="KW-0645">Protease</keyword>
<dbReference type="MEROPS" id="S78.001"/>
<dbReference type="STRING" id="316057.RPD_1969"/>
<evidence type="ECO:0000313" key="6">
    <source>
        <dbReference type="EMBL" id="ABE39204.1"/>
    </source>
</evidence>
<dbReference type="InterPro" id="IPR054613">
    <property type="entry name" value="Peptidase_S78_dom"/>
</dbReference>
<evidence type="ECO:0000256" key="2">
    <source>
        <dbReference type="ARBA" id="ARBA00022670"/>
    </source>
</evidence>
<dbReference type="HOGENOM" id="CLU_073043_2_1_5"/>
<dbReference type="AlphaFoldDB" id="Q139N5"/>
<dbReference type="GO" id="GO:0006508">
    <property type="term" value="P:proteolysis"/>
    <property type="evidence" value="ECO:0007669"/>
    <property type="project" value="UniProtKB-KW"/>
</dbReference>
<protein>
    <recommendedName>
        <fullName evidence="5">Prohead serine protease domain-containing protein</fullName>
    </recommendedName>
</protein>
<organism evidence="6 7">
    <name type="scientific">Rhodopseudomonas palustris (strain BisB5)</name>
    <dbReference type="NCBI Taxonomy" id="316057"/>
    <lineage>
        <taxon>Bacteria</taxon>
        <taxon>Pseudomonadati</taxon>
        <taxon>Pseudomonadota</taxon>
        <taxon>Alphaproteobacteria</taxon>
        <taxon>Hyphomicrobiales</taxon>
        <taxon>Nitrobacteraceae</taxon>
        <taxon>Rhodopseudomonas</taxon>
    </lineage>
</organism>
<evidence type="ECO:0000313" key="7">
    <source>
        <dbReference type="Proteomes" id="UP000001818"/>
    </source>
</evidence>
<feature type="region of interest" description="Disordered" evidence="4">
    <location>
        <begin position="1"/>
        <end position="21"/>
    </location>
</feature>
<dbReference type="KEGG" id="rpd:RPD_1969"/>
<keyword evidence="3" id="KW-0378">Hydrolase</keyword>
<gene>
    <name evidence="6" type="ordered locus">RPD_1969</name>
</gene>
<dbReference type="GO" id="GO:0008233">
    <property type="term" value="F:peptidase activity"/>
    <property type="evidence" value="ECO:0007669"/>
    <property type="project" value="UniProtKB-KW"/>
</dbReference>
<dbReference type="BioCyc" id="RPAL316057:RPD_RS09885-MONOMER"/>
<evidence type="ECO:0000256" key="4">
    <source>
        <dbReference type="SAM" id="MobiDB-lite"/>
    </source>
</evidence>
<dbReference type="SUPFAM" id="SSF50789">
    <property type="entry name" value="Herpes virus serine proteinase, assemblin"/>
    <property type="match status" value="1"/>
</dbReference>
<evidence type="ECO:0000256" key="1">
    <source>
        <dbReference type="ARBA" id="ARBA00022612"/>
    </source>
</evidence>
<dbReference type="Pfam" id="PF04586">
    <property type="entry name" value="Peptidase_S78"/>
    <property type="match status" value="1"/>
</dbReference>
<feature type="compositionally biased region" description="Gly residues" evidence="4">
    <location>
        <begin position="226"/>
        <end position="235"/>
    </location>
</feature>
<dbReference type="InterPro" id="IPR006433">
    <property type="entry name" value="Prohead_protease"/>
</dbReference>
<accession>Q139N5</accession>
<dbReference type="NCBIfam" id="TIGR01543">
    <property type="entry name" value="proheadase_HK97"/>
    <property type="match status" value="1"/>
</dbReference>
<feature type="compositionally biased region" description="Low complexity" evidence="4">
    <location>
        <begin position="182"/>
        <end position="192"/>
    </location>
</feature>
<name>Q139N5_RHOPS</name>
<reference evidence="6 7" key="1">
    <citation type="submission" date="2006-03" db="EMBL/GenBank/DDBJ databases">
        <title>Complete sequence of Rhodopseudomonas palustris BisB5.</title>
        <authorList>
            <consortium name="US DOE Joint Genome Institute"/>
            <person name="Copeland A."/>
            <person name="Lucas S."/>
            <person name="Lapidus A."/>
            <person name="Barry K."/>
            <person name="Detter J.C."/>
            <person name="Glavina del Rio T."/>
            <person name="Hammon N."/>
            <person name="Israni S."/>
            <person name="Dalin E."/>
            <person name="Tice H."/>
            <person name="Pitluck S."/>
            <person name="Chain P."/>
            <person name="Malfatti S."/>
            <person name="Shin M."/>
            <person name="Vergez L."/>
            <person name="Schmutz J."/>
            <person name="Larimer F."/>
            <person name="Land M."/>
            <person name="Hauser L."/>
            <person name="Pelletier D.A."/>
            <person name="Kyrpides N."/>
            <person name="Lykidis A."/>
            <person name="Oda Y."/>
            <person name="Harwood C.S."/>
            <person name="Richardson P."/>
        </authorList>
    </citation>
    <scope>NUCLEOTIDE SEQUENCE [LARGE SCALE GENOMIC DNA]</scope>
    <source>
        <strain evidence="6 7">BisB5</strain>
    </source>
</reference>
<sequence length="235" mass="25477">MLAPISDPVSPPSRLSLSSDGSVEGYASLFGEIDQARDMVMPGAFTQTLKSRGLRKIPMLFQHDPSEPVGVWLELAEDFRGLRARGRLIPDVARGRELLALLREGAIDGLSIGYRTVRGIIDPKTRVRRLYQVDLWEISIVTFPLLNGARVSTVKQTPRQSLQRRAAEAAWRGVQNAASESASAADAPALPARRGRTALTLSSRADRKQALASITGRGRSNLSPRAGGGRISADR</sequence>
<feature type="domain" description="Prohead serine protease" evidence="5">
    <location>
        <begin position="20"/>
        <end position="157"/>
    </location>
</feature>
<evidence type="ECO:0000256" key="3">
    <source>
        <dbReference type="ARBA" id="ARBA00022801"/>
    </source>
</evidence>
<dbReference type="eggNOG" id="COG3740">
    <property type="taxonomic scope" value="Bacteria"/>
</dbReference>
<feature type="region of interest" description="Disordered" evidence="4">
    <location>
        <begin position="182"/>
        <end position="235"/>
    </location>
</feature>
<dbReference type="Proteomes" id="UP000001818">
    <property type="component" value="Chromosome"/>
</dbReference>
<dbReference type="EMBL" id="CP000283">
    <property type="protein sequence ID" value="ABE39204.1"/>
    <property type="molecule type" value="Genomic_DNA"/>
</dbReference>
<evidence type="ECO:0000259" key="5">
    <source>
        <dbReference type="Pfam" id="PF04586"/>
    </source>
</evidence>
<proteinExistence type="predicted"/>